<dbReference type="PROSITE" id="PS50158">
    <property type="entry name" value="ZF_CCHC"/>
    <property type="match status" value="1"/>
</dbReference>
<dbReference type="InterPro" id="IPR043145">
    <property type="entry name" value="Znf_ZZ_sf"/>
</dbReference>
<evidence type="ECO:0000256" key="8">
    <source>
        <dbReference type="ARBA" id="ARBA00022759"/>
    </source>
</evidence>
<feature type="domain" description="RNase H type-1" evidence="19">
    <location>
        <begin position="1644"/>
        <end position="1779"/>
    </location>
</feature>
<dbReference type="InterPro" id="IPR021109">
    <property type="entry name" value="Peptidase_aspartic_dom_sf"/>
</dbReference>
<keyword evidence="4" id="KW-0548">Nucleotidyltransferase</keyword>
<evidence type="ECO:0000256" key="7">
    <source>
        <dbReference type="ARBA" id="ARBA00022750"/>
    </source>
</evidence>
<dbReference type="GO" id="GO:0004190">
    <property type="term" value="F:aspartic-type endopeptidase activity"/>
    <property type="evidence" value="ECO:0007669"/>
    <property type="project" value="UniProtKB-KW"/>
</dbReference>
<evidence type="ECO:0000256" key="14">
    <source>
        <dbReference type="ARBA" id="ARBA00023172"/>
    </source>
</evidence>
<dbReference type="Proteomes" id="UP000201507">
    <property type="component" value="Segment"/>
</dbReference>
<keyword evidence="12" id="KW-0460">Magnesium</keyword>
<keyword evidence="5" id="KW-0540">Nuclease</keyword>
<evidence type="ECO:0000256" key="9">
    <source>
        <dbReference type="ARBA" id="ARBA00022771"/>
    </source>
</evidence>
<dbReference type="Gene3D" id="3.30.70.270">
    <property type="match status" value="2"/>
</dbReference>
<evidence type="ECO:0000313" key="21">
    <source>
        <dbReference type="Proteomes" id="UP000201507"/>
    </source>
</evidence>
<dbReference type="Gene3D" id="3.30.420.10">
    <property type="entry name" value="Ribonuclease H-like superfamily/Ribonuclease H"/>
    <property type="match status" value="1"/>
</dbReference>
<dbReference type="EC" id="2.7.7.49" evidence="1"/>
<evidence type="ECO:0000256" key="10">
    <source>
        <dbReference type="ARBA" id="ARBA00022801"/>
    </source>
</evidence>
<keyword evidence="2" id="KW-0645">Protease</keyword>
<keyword evidence="13" id="KW-0695">RNA-directed DNA polymerase</keyword>
<dbReference type="SUPFAM" id="SSF57756">
    <property type="entry name" value="Retrovirus zinc finger-like domains"/>
    <property type="match status" value="1"/>
</dbReference>
<evidence type="ECO:0000259" key="19">
    <source>
        <dbReference type="PROSITE" id="PS50879"/>
    </source>
</evidence>
<feature type="domain" description="Reverse transcriptase" evidence="18">
    <location>
        <begin position="1370"/>
        <end position="1553"/>
    </location>
</feature>
<evidence type="ECO:0000313" key="20">
    <source>
        <dbReference type="EMBL" id="AHX37579.1"/>
    </source>
</evidence>
<protein>
    <recommendedName>
        <fullName evidence="1">RNA-directed DNA polymerase</fullName>
        <ecNumber evidence="1">2.7.7.49</ecNumber>
    </recommendedName>
</protein>
<dbReference type="GeneID" id="26855152"/>
<evidence type="ECO:0000256" key="12">
    <source>
        <dbReference type="ARBA" id="ARBA00022842"/>
    </source>
</evidence>
<evidence type="ECO:0000259" key="17">
    <source>
        <dbReference type="PROSITE" id="PS50158"/>
    </source>
</evidence>
<feature type="region of interest" description="Disordered" evidence="16">
    <location>
        <begin position="1892"/>
        <end position="1948"/>
    </location>
</feature>
<feature type="compositionally biased region" description="Basic residues" evidence="16">
    <location>
        <begin position="1904"/>
        <end position="1918"/>
    </location>
</feature>
<dbReference type="InterPro" id="IPR000477">
    <property type="entry name" value="RT_dom"/>
</dbReference>
<dbReference type="SUPFAM" id="SSF56672">
    <property type="entry name" value="DNA/RNA polymerases"/>
    <property type="match status" value="1"/>
</dbReference>
<dbReference type="Pfam" id="PF00077">
    <property type="entry name" value="RVP"/>
    <property type="match status" value="1"/>
</dbReference>
<dbReference type="InterPro" id="IPR002156">
    <property type="entry name" value="RNaseH_domain"/>
</dbReference>
<dbReference type="GO" id="GO:0003676">
    <property type="term" value="F:nucleic acid binding"/>
    <property type="evidence" value="ECO:0007669"/>
    <property type="project" value="InterPro"/>
</dbReference>
<keyword evidence="21" id="KW-1185">Reference proteome</keyword>
<dbReference type="InterPro" id="IPR036875">
    <property type="entry name" value="Znf_CCHC_sf"/>
</dbReference>
<evidence type="ECO:0000256" key="16">
    <source>
        <dbReference type="SAM" id="MobiDB-lite"/>
    </source>
</evidence>
<dbReference type="PROSITE" id="PS50879">
    <property type="entry name" value="RNASE_H_1"/>
    <property type="match status" value="1"/>
</dbReference>
<keyword evidence="6" id="KW-0479">Metal-binding</keyword>
<evidence type="ECO:0000256" key="4">
    <source>
        <dbReference type="ARBA" id="ARBA00022695"/>
    </source>
</evidence>
<feature type="domain" description="CCHC-type" evidence="17">
    <location>
        <begin position="868"/>
        <end position="884"/>
    </location>
</feature>
<dbReference type="RefSeq" id="YP_009229919.1">
    <property type="nucleotide sequence ID" value="NC_029303.1"/>
</dbReference>
<dbReference type="Gene3D" id="3.30.60.90">
    <property type="match status" value="1"/>
</dbReference>
<proteinExistence type="predicted"/>
<feature type="region of interest" description="Disordered" evidence="16">
    <location>
        <begin position="1"/>
        <end position="25"/>
    </location>
</feature>
<keyword evidence="8" id="KW-0255">Endonuclease</keyword>
<evidence type="ECO:0000256" key="2">
    <source>
        <dbReference type="ARBA" id="ARBA00022670"/>
    </source>
</evidence>
<dbReference type="GO" id="GO:0003964">
    <property type="term" value="F:RNA-directed DNA polymerase activity"/>
    <property type="evidence" value="ECO:0007669"/>
    <property type="project" value="UniProtKB-KW"/>
</dbReference>
<dbReference type="GO" id="GO:0004523">
    <property type="term" value="F:RNA-DNA hybrid ribonuclease activity"/>
    <property type="evidence" value="ECO:0007669"/>
    <property type="project" value="InterPro"/>
</dbReference>
<dbReference type="PANTHER" id="PTHR33064:SF37">
    <property type="entry name" value="RIBONUCLEASE H"/>
    <property type="match status" value="1"/>
</dbReference>
<dbReference type="PANTHER" id="PTHR33064">
    <property type="entry name" value="POL PROTEIN"/>
    <property type="match status" value="1"/>
</dbReference>
<keyword evidence="14" id="KW-0233">DNA recombination</keyword>
<evidence type="ECO:0000256" key="3">
    <source>
        <dbReference type="ARBA" id="ARBA00022679"/>
    </source>
</evidence>
<keyword evidence="10" id="KW-0378">Hydrolase</keyword>
<dbReference type="InterPro" id="IPR041373">
    <property type="entry name" value="RT_RNaseH"/>
</dbReference>
<dbReference type="FunFam" id="3.10.10.10:FF:000007">
    <property type="entry name" value="Retrovirus-related Pol polyprotein from transposon 17.6-like Protein"/>
    <property type="match status" value="1"/>
</dbReference>
<evidence type="ECO:0000256" key="6">
    <source>
        <dbReference type="ARBA" id="ARBA00022723"/>
    </source>
</evidence>
<dbReference type="Pfam" id="PF22909">
    <property type="entry name" value="Caulimovir_coat_dom"/>
    <property type="match status" value="1"/>
</dbReference>
<keyword evidence="9 15" id="KW-0863">Zinc-finger</keyword>
<evidence type="ECO:0000256" key="1">
    <source>
        <dbReference type="ARBA" id="ARBA00012493"/>
    </source>
</evidence>
<dbReference type="EMBL" id="KJ413252">
    <property type="protein sequence ID" value="AHX37579.1"/>
    <property type="molecule type" value="Genomic_DNA"/>
</dbReference>
<feature type="region of interest" description="Disordered" evidence="16">
    <location>
        <begin position="448"/>
        <end position="531"/>
    </location>
</feature>
<dbReference type="SUPFAM" id="SSF57850">
    <property type="entry name" value="RING/U-box"/>
    <property type="match status" value="1"/>
</dbReference>
<dbReference type="Gene3D" id="3.10.10.10">
    <property type="entry name" value="HIV Type 1 Reverse Transcriptase, subunit A, domain 1"/>
    <property type="match status" value="1"/>
</dbReference>
<dbReference type="InterPro" id="IPR018061">
    <property type="entry name" value="Retropepsins"/>
</dbReference>
<dbReference type="GO" id="GO:0006508">
    <property type="term" value="P:proteolysis"/>
    <property type="evidence" value="ECO:0007669"/>
    <property type="project" value="UniProtKB-KW"/>
</dbReference>
<dbReference type="InterPro" id="IPR001878">
    <property type="entry name" value="Znf_CCHC"/>
</dbReference>
<accession>A0A0X8R425</accession>
<feature type="compositionally biased region" description="Basic and acidic residues" evidence="16">
    <location>
        <begin position="1927"/>
        <end position="1938"/>
    </location>
</feature>
<keyword evidence="3" id="KW-0808">Transferase</keyword>
<dbReference type="Pfam" id="PF00078">
    <property type="entry name" value="RVT_1"/>
    <property type="match status" value="1"/>
</dbReference>
<name>A0A0X8R425_9VIRU</name>
<sequence length="1948" mass="222963">MSRTRTETRAPIRDGEGTSGNTPTFEDQIRSYRNIQRVKHQAGRKLKQLRGQHSRSLESRIDPDAQLQISRRRRSDMVPAEVLYEAQRDNPIHRVYQHYSERRIRVTEEGEQEDLRFITEPSYGTLRREGFQHIHLGLMMVRVHGLHARHAGTQVLVVLRDTRWPDERQVIGTMEVDMSTGTQLVYVVPDIMMSIEDFYEHIQLAIQTRGYEGWQGESNLIVTTALVGRLTNTSYASFRYNVQNVAEHLATNGIQAIPGQPRTIDQLKGERWELKTTKVARSQAPREVRLQQRSNGNISFRFTNYAGVPRQQPISVNQHDEEQFPEDEREFVGAILEEVEQPQENKPWWHDYDPDLPKHWGKQCDGCLMNPIIGTRWKYTEDDYDLCASCMIKYKAQQGSYAATYFIPIHGGNTLGQPSGKYDYQVKYTVPEDWKPAHKSQIIATGWDTESSLDDDDHPDDSQPRWDTSPEEDNEEAESSDSFTEGGGSDNKSDNTPQKSQQEEDERVEVETASESESEKEGESQAGYMANEEEELELEYPTLQKLKEKVEHMAKSSASSPYRPPQEPYMGTYIYPPASGITEASTSTASTMRLPRLRHQGRDPTVNWWSLPPAQNQQGAMLILPQDIGLYTDVVSRWESVTLNVIDDPMKSWSSNRQKISFIENLLGEDEKKIWQQWKAAYPEDYNSLEAIAEETQNVLSQIRKVFLLEVPYQGDLAEQNQAYIDLERLTCESTRDIWRYLNDFKTLAAKSGRIYFPETSEKLFRKMPPLIGEEVEKAWNEKYPGAAAAVIPRIYFTYQYLSKMCKQAALQREIKDLSFCKEVHIPGYYKTGKRYGLRKAKTYKGKPHDTHVRVFKKKHADKVRKCKCFICGEEGHFARECKRGKGNIARAAVLKDLDIPDDYDVVSVDVGDPDSDGICSFSEGEIKNYATKAVLEDDFLDELAFVVTEKKEIDYGWRYKVVLTKDQERCRHTLEANCEVEAGKEKCSYCQYPTFKRMRCHCKGCGITACPMCSKFYLEYLVTPEPPAPKQYSSKDRLIQELMSYNVYLLSENERLQEIINKKLIEDLEKGRMEAERFDQAKERRKGVVIRTPSGSVHEASSDEETAMAITEETSLSSTTEAPSHGRKVINRLYNMVVNINIPGVKPFSVRAILDTGATTCCVDKGAVPAEALEKSPYAVHFSGINSRQLAEYKFKQGQMEIGENRFRIPFTYSFPMGMKDGIEMLLGCNFIRSMYGGLRIEGNLLTFYKNVTTVTTVQNTEASKLAVEELGLEAEEYYSIREMVYYSLGHTSPKFQERFKPLLERLKEQGYVGEEPMRHWSKNQVKCKLEIINPDITIQDKPMKHVTPAMKDQFQKHTQALLKLGVIRPSKSRHRTMAMIVYSGTSVDEKTGKEVKGKERMVFNYKTLNDNTFKDQYSLPGINTILQRIGKSKIYSKFDLKSGFHQVAMDEESIPWTAFITPEGLYEWLVMPFGLKNAPAIFQRKMDNCFRGTEEFIAVYIDDILVFSETEEQHAKHLQIMLEICEKNGLVLSANKMKIAVKEVEFLGAVICDRKIKLQPHIIKKITSVPEDSLKEKKGLRSWLGILNYARTYIPKLGTLLGPLYEKTSPHGDKRMKPSDWELVKKIKAQVQNLPDMEIPPEKAHIVIETDGSMEGWGAVCKWKPNQSDPKSTERPCAYASGKFPAVKSTIDAEIFAVMEGLKNFKIYYLDRGAVTIRTDCQAIISFYNKSAQNKPSRVRWLGFLDFITGSGVDVTFEHVEGKNNMLADALSRLTSNLCYAECPENQKEELATLAEKAWNELSDGTKAGYNTAKLTMELAHLMMTWMDELSMSSRESTLAYHCIQGPSHKSSSTESSLASSMKTNWNEPRTAWPHCYQWPISIWSEFNEKRPRTTGPQIVSPRRRKRSKGWSRPTRRSQGTSPSSEEKDVRDDVKYPKTSGMTKNI</sequence>
<organism evidence="20 21">
    <name type="scientific">Blackberry virus F</name>
    <dbReference type="NCBI Taxonomy" id="2560349"/>
    <lineage>
        <taxon>Viruses</taxon>
        <taxon>Riboviria</taxon>
        <taxon>Pararnavirae</taxon>
        <taxon>Artverviricota</taxon>
        <taxon>Revtraviricetes</taxon>
        <taxon>Ortervirales</taxon>
        <taxon>Caulimoviridae</taxon>
        <taxon>Badnavirus</taxon>
        <taxon>Badnavirus phirubi</taxon>
    </lineage>
</organism>
<dbReference type="KEGG" id="vg:26855152"/>
<dbReference type="Gene3D" id="4.10.60.10">
    <property type="entry name" value="Zinc finger, CCHC-type"/>
    <property type="match status" value="1"/>
</dbReference>
<dbReference type="Pfam" id="PF00098">
    <property type="entry name" value="zf-CCHC"/>
    <property type="match status" value="1"/>
</dbReference>
<evidence type="ECO:0000256" key="5">
    <source>
        <dbReference type="ARBA" id="ARBA00022722"/>
    </source>
</evidence>
<feature type="compositionally biased region" description="Basic and acidic residues" evidence="16">
    <location>
        <begin position="1"/>
        <end position="16"/>
    </location>
</feature>
<dbReference type="GO" id="GO:0008270">
    <property type="term" value="F:zinc ion binding"/>
    <property type="evidence" value="ECO:0007669"/>
    <property type="project" value="UniProtKB-KW"/>
</dbReference>
<feature type="compositionally biased region" description="Acidic residues" evidence="16">
    <location>
        <begin position="469"/>
        <end position="479"/>
    </location>
</feature>
<evidence type="ECO:0000256" key="13">
    <source>
        <dbReference type="ARBA" id="ARBA00022918"/>
    </source>
</evidence>
<dbReference type="CDD" id="cd01647">
    <property type="entry name" value="RT_LTR"/>
    <property type="match status" value="1"/>
</dbReference>
<keyword evidence="7" id="KW-0064">Aspartyl protease</keyword>
<dbReference type="InterPro" id="IPR000433">
    <property type="entry name" value="Znf_ZZ"/>
</dbReference>
<keyword evidence="11" id="KW-0862">Zinc</keyword>
<dbReference type="GO" id="GO:0006310">
    <property type="term" value="P:DNA recombination"/>
    <property type="evidence" value="ECO:0007669"/>
    <property type="project" value="UniProtKB-KW"/>
</dbReference>
<evidence type="ECO:0000256" key="15">
    <source>
        <dbReference type="PROSITE-ProRule" id="PRU00047"/>
    </source>
</evidence>
<dbReference type="SMART" id="SM00343">
    <property type="entry name" value="ZnF_C2HC"/>
    <property type="match status" value="1"/>
</dbReference>
<dbReference type="Pfam" id="PF17917">
    <property type="entry name" value="RT_RNaseH"/>
    <property type="match status" value="1"/>
</dbReference>
<evidence type="ECO:0000259" key="18">
    <source>
        <dbReference type="PROSITE" id="PS50878"/>
    </source>
</evidence>
<dbReference type="PROSITE" id="PS50878">
    <property type="entry name" value="RT_POL"/>
    <property type="match status" value="1"/>
</dbReference>
<reference evidence="20 21" key="2">
    <citation type="journal article" date="2017" name="Plant Dis.">
        <title>Genomic characterization and population structure of a badnavirus infecting blackberry.</title>
        <authorList>
            <person name="Shahid M.S."/>
            <person name="Aboughanem-Sabanadzovic N."/>
            <person name="Sabanadzovic S."/>
            <person name="Tzanetakis I.E."/>
        </authorList>
    </citation>
    <scope>NUCLEOTIDE SEQUENCE [LARGE SCALE GENOMIC DNA]</scope>
    <source>
        <strain evidence="20">BBV-3X</strain>
    </source>
</reference>
<dbReference type="InterPro" id="IPR043128">
    <property type="entry name" value="Rev_trsase/Diguanyl_cyclase"/>
</dbReference>
<dbReference type="InterPro" id="IPR051320">
    <property type="entry name" value="Viral_Replic_Matur_Polypro"/>
</dbReference>
<feature type="compositionally biased region" description="Acidic residues" evidence="16">
    <location>
        <begin position="503"/>
        <end position="516"/>
    </location>
</feature>
<reference evidence="21" key="1">
    <citation type="journal article" date="2017" name="Plant Dis.">
        <title>Genomic Characterization and Population Structure of a Badnavirus Infecting Blackberry.</title>
        <authorList>
            <person name="Shahid M.S."/>
            <person name="Aboughanem-Sabanadzovic N."/>
            <person name="Sabanadzovic S."/>
            <person name="Tzanetakis I.E."/>
        </authorList>
    </citation>
    <scope>NUCLEOTIDE SEQUENCE [LARGE SCALE GENOMIC DNA]</scope>
</reference>
<evidence type="ECO:0000256" key="11">
    <source>
        <dbReference type="ARBA" id="ARBA00022833"/>
    </source>
</evidence>
<dbReference type="SMART" id="SM00291">
    <property type="entry name" value="ZnF_ZZ"/>
    <property type="match status" value="1"/>
</dbReference>
<dbReference type="InterPro" id="IPR043502">
    <property type="entry name" value="DNA/RNA_pol_sf"/>
</dbReference>
<dbReference type="Pfam" id="PF00569">
    <property type="entry name" value="ZZ"/>
    <property type="match status" value="1"/>
</dbReference>
<dbReference type="InterPro" id="IPR036397">
    <property type="entry name" value="RNaseH_sf"/>
</dbReference>
<dbReference type="Gene3D" id="2.40.70.10">
    <property type="entry name" value="Acid Proteases"/>
    <property type="match status" value="1"/>
</dbReference>